<reference evidence="3 4" key="1">
    <citation type="submission" date="2020-04" db="EMBL/GenBank/DDBJ databases">
        <title>Novosphingobium sp. TW-4 isolated from soil.</title>
        <authorList>
            <person name="Dahal R.H."/>
            <person name="Chaudhary D.K."/>
        </authorList>
    </citation>
    <scope>NUCLEOTIDE SEQUENCE [LARGE SCALE GENOMIC DNA]</scope>
    <source>
        <strain evidence="3 4">TW-4</strain>
    </source>
</reference>
<feature type="chain" id="PRO_5030817204" evidence="2">
    <location>
        <begin position="20"/>
        <end position="91"/>
    </location>
</feature>
<feature type="signal peptide" evidence="2">
    <location>
        <begin position="1"/>
        <end position="19"/>
    </location>
</feature>
<keyword evidence="2" id="KW-0732">Signal</keyword>
<name>A0A7Y0BNE8_9SPHN</name>
<evidence type="ECO:0000256" key="1">
    <source>
        <dbReference type="SAM" id="MobiDB-lite"/>
    </source>
</evidence>
<dbReference type="Proteomes" id="UP000583556">
    <property type="component" value="Unassembled WGS sequence"/>
</dbReference>
<comment type="caution">
    <text evidence="3">The sequence shown here is derived from an EMBL/GenBank/DDBJ whole genome shotgun (WGS) entry which is preliminary data.</text>
</comment>
<feature type="compositionally biased region" description="Basic and acidic residues" evidence="1">
    <location>
        <begin position="58"/>
        <end position="70"/>
    </location>
</feature>
<organism evidence="3 4">
    <name type="scientific">Novosphingobium olei</name>
    <dbReference type="NCBI Taxonomy" id="2728851"/>
    <lineage>
        <taxon>Bacteria</taxon>
        <taxon>Pseudomonadati</taxon>
        <taxon>Pseudomonadota</taxon>
        <taxon>Alphaproteobacteria</taxon>
        <taxon>Sphingomonadales</taxon>
        <taxon>Sphingomonadaceae</taxon>
        <taxon>Novosphingobium</taxon>
    </lineage>
</organism>
<dbReference type="EMBL" id="JABBGM010000002">
    <property type="protein sequence ID" value="NML93559.1"/>
    <property type="molecule type" value="Genomic_DNA"/>
</dbReference>
<sequence length="91" mass="9373">MLLSTLALAFAAPVSPAGAALACNPSGPRPQHCGSALAVFDKPGAGTKTAEATPRKFCHPDPSKNRGCTRPDPHAEALALRKAAVTKEEVR</sequence>
<evidence type="ECO:0000313" key="4">
    <source>
        <dbReference type="Proteomes" id="UP000583556"/>
    </source>
</evidence>
<evidence type="ECO:0000313" key="3">
    <source>
        <dbReference type="EMBL" id="NML93559.1"/>
    </source>
</evidence>
<proteinExistence type="predicted"/>
<evidence type="ECO:0000256" key="2">
    <source>
        <dbReference type="SAM" id="SignalP"/>
    </source>
</evidence>
<dbReference type="AlphaFoldDB" id="A0A7Y0BNE8"/>
<accession>A0A7Y0BNE8</accession>
<keyword evidence="4" id="KW-1185">Reference proteome</keyword>
<dbReference type="RefSeq" id="WP_169492764.1">
    <property type="nucleotide sequence ID" value="NZ_AP029021.1"/>
</dbReference>
<gene>
    <name evidence="3" type="ORF">HHL27_07755</name>
</gene>
<feature type="region of interest" description="Disordered" evidence="1">
    <location>
        <begin position="45"/>
        <end position="70"/>
    </location>
</feature>
<protein>
    <submittedName>
        <fullName evidence="3">Uncharacterized protein</fullName>
    </submittedName>
</protein>